<proteinExistence type="predicted"/>
<dbReference type="EMBL" id="JAUNQW010000029">
    <property type="protein sequence ID" value="MDO5457863.1"/>
    <property type="molecule type" value="Genomic_DNA"/>
</dbReference>
<evidence type="ECO:0000313" key="2">
    <source>
        <dbReference type="Proteomes" id="UP001171751"/>
    </source>
</evidence>
<dbReference type="AlphaFoldDB" id="A0AA43ZTE2"/>
<organism evidence="1 2">
    <name type="scientific">Atopococcus tabaci</name>
    <dbReference type="NCBI Taxonomy" id="269774"/>
    <lineage>
        <taxon>Bacteria</taxon>
        <taxon>Bacillati</taxon>
        <taxon>Bacillota</taxon>
        <taxon>Bacilli</taxon>
        <taxon>Lactobacillales</taxon>
        <taxon>Carnobacteriaceae</taxon>
        <taxon>Atopococcus</taxon>
    </lineage>
</organism>
<name>A0AA43ZTE2_9LACT</name>
<evidence type="ECO:0000313" key="1">
    <source>
        <dbReference type="EMBL" id="MDO5457863.1"/>
    </source>
</evidence>
<comment type="caution">
    <text evidence="1">The sequence shown here is derived from an EMBL/GenBank/DDBJ whole genome shotgun (WGS) entry which is preliminary data.</text>
</comment>
<gene>
    <name evidence="1" type="ORF">Q4F26_05890</name>
</gene>
<reference evidence="1" key="1">
    <citation type="submission" date="2023-07" db="EMBL/GenBank/DDBJ databases">
        <title>Between Cages and Wild: Unraveling the Impact of Captivity on Animal Microbiomes and Antimicrobial Resistance.</title>
        <authorList>
            <person name="Schmartz G.P."/>
            <person name="Rehner J."/>
            <person name="Schuff M.J."/>
            <person name="Becker S.L."/>
            <person name="Kravczyk M."/>
            <person name="Gurevich A."/>
            <person name="Francke R."/>
            <person name="Mueller R."/>
            <person name="Keller V."/>
            <person name="Keller A."/>
        </authorList>
    </citation>
    <scope>NUCLEOTIDE SEQUENCE</scope>
    <source>
        <strain evidence="1">S39M_St_73</strain>
    </source>
</reference>
<protein>
    <submittedName>
        <fullName evidence="1">Uncharacterized protein</fullName>
    </submittedName>
</protein>
<dbReference type="Proteomes" id="UP001171751">
    <property type="component" value="Unassembled WGS sequence"/>
</dbReference>
<keyword evidence="2" id="KW-1185">Reference proteome</keyword>
<sequence>MFKLYRDSYLNASKAIIATDSNFNNYLFLKEKLDELIWVSDAINYPVKILSGLEQGENAYAVRYADENKLTKILFPVNMDEGKLAEKFRYDDMLTIATHLIVFTDGKSEDLNYLIEHAREKQIPIYSFQYTKNHE</sequence>
<accession>A0AA43ZTE2</accession>